<dbReference type="AlphaFoldDB" id="A0A2T3N2M3"/>
<comment type="caution">
    <text evidence="2">The sequence shown here is derived from an EMBL/GenBank/DDBJ whole genome shotgun (WGS) entry which is preliminary data.</text>
</comment>
<protein>
    <recommendedName>
        <fullName evidence="4">DUF3570 domain-containing protein</fullName>
    </recommendedName>
</protein>
<gene>
    <name evidence="2" type="ORF">C9I89_03520</name>
</gene>
<evidence type="ECO:0000313" key="3">
    <source>
        <dbReference type="Proteomes" id="UP000240904"/>
    </source>
</evidence>
<dbReference type="EMBL" id="PYMC01000002">
    <property type="protein sequence ID" value="PSW06619.1"/>
    <property type="molecule type" value="Genomic_DNA"/>
</dbReference>
<sequence length="432" mass="48295">MQLNKRGKISGALAVASQVLLNPTVQAKEEITAAEWDYDTAIMYYGEDDSRVSALEGMVGATRTNGDDQTLSLKLTVDSLTGASPTGAVPQNEAQTFTRPSGNGSYTVAPGDTPLDDTFKDTRVQLNASWASPINRDWDWSTGVHISKEYDYLSLGANIGFSRSLNQNNTVLTMGLGGYFDTIEPEGGIPEPLTAMVLRDNFTSEAAYREAFNATRGESSDTKTTTELNVGISQVINRWLITSLNYSFAQVDGYLTDPFKLISVVDDDGVAQQNLYENRPDSRTKHALFWQTKAYLNGQVLDIGYRYMFDDWEIQSHTIDFRYNYQFGSGHYLEPHLRFYRQSEADFYAPFLMEGQSVPTYASADYRLGKMNTYTVGLKYGMLLNNSQEVSVRLEYYMQQPEDAGFSAPGQLSGLDLYPDVQAVILQLNYHF</sequence>
<name>A0A2T3N2M3_9GAMM</name>
<evidence type="ECO:0000313" key="2">
    <source>
        <dbReference type="EMBL" id="PSW06619.1"/>
    </source>
</evidence>
<dbReference type="Proteomes" id="UP000240904">
    <property type="component" value="Unassembled WGS sequence"/>
</dbReference>
<feature type="region of interest" description="Disordered" evidence="1">
    <location>
        <begin position="82"/>
        <end position="106"/>
    </location>
</feature>
<dbReference type="OrthoDB" id="5450709at2"/>
<accession>A0A2T3N2M3</accession>
<organism evidence="2 3">
    <name type="scientific">Photobacterium lipolyticum</name>
    <dbReference type="NCBI Taxonomy" id="266810"/>
    <lineage>
        <taxon>Bacteria</taxon>
        <taxon>Pseudomonadati</taxon>
        <taxon>Pseudomonadota</taxon>
        <taxon>Gammaproteobacteria</taxon>
        <taxon>Vibrionales</taxon>
        <taxon>Vibrionaceae</taxon>
        <taxon>Photobacterium</taxon>
    </lineage>
</organism>
<reference evidence="2 3" key="1">
    <citation type="submission" date="2018-03" db="EMBL/GenBank/DDBJ databases">
        <title>Whole genome sequencing of Histamine producing bacteria.</title>
        <authorList>
            <person name="Butler K."/>
        </authorList>
    </citation>
    <scope>NUCLEOTIDE SEQUENCE [LARGE SCALE GENOMIC DNA]</scope>
    <source>
        <strain evidence="2 3">DSM 16190</strain>
    </source>
</reference>
<proteinExistence type="predicted"/>
<dbReference type="Pfam" id="PF12094">
    <property type="entry name" value="DUF3570"/>
    <property type="match status" value="1"/>
</dbReference>
<keyword evidence="3" id="KW-1185">Reference proteome</keyword>
<dbReference type="InterPro" id="IPR021953">
    <property type="entry name" value="DUF3570"/>
</dbReference>
<dbReference type="RefSeq" id="WP_107281983.1">
    <property type="nucleotide sequence ID" value="NZ_PYMC01000002.1"/>
</dbReference>
<evidence type="ECO:0008006" key="4">
    <source>
        <dbReference type="Google" id="ProtNLM"/>
    </source>
</evidence>
<feature type="compositionally biased region" description="Polar residues" evidence="1">
    <location>
        <begin position="92"/>
        <end position="106"/>
    </location>
</feature>
<evidence type="ECO:0000256" key="1">
    <source>
        <dbReference type="SAM" id="MobiDB-lite"/>
    </source>
</evidence>